<dbReference type="GO" id="GO:0016829">
    <property type="term" value="F:lyase activity"/>
    <property type="evidence" value="ECO:0007669"/>
    <property type="project" value="UniProtKB-KW"/>
</dbReference>
<name>A0A0V0R6D2_PSEPJ</name>
<feature type="domain" description="Right handed beta helix" evidence="3">
    <location>
        <begin position="238"/>
        <end position="392"/>
    </location>
</feature>
<dbReference type="OrthoDB" id="75921at2759"/>
<dbReference type="InParanoid" id="A0A0V0R6D2"/>
<dbReference type="PANTHER" id="PTHR11319:SF35">
    <property type="entry name" value="OUTER MEMBRANE PROTEIN PMPC-RELATED"/>
    <property type="match status" value="1"/>
</dbReference>
<protein>
    <submittedName>
        <fullName evidence="4">Pectin lyase fold/virulence factor</fullName>
    </submittedName>
</protein>
<dbReference type="Gene3D" id="2.160.20.10">
    <property type="entry name" value="Single-stranded right-handed beta-helix, Pectin lyase-like"/>
    <property type="match status" value="1"/>
</dbReference>
<dbReference type="InterPro" id="IPR006626">
    <property type="entry name" value="PbH1"/>
</dbReference>
<evidence type="ECO:0000313" key="5">
    <source>
        <dbReference type="Proteomes" id="UP000054937"/>
    </source>
</evidence>
<gene>
    <name evidence="4" type="ORF">PPERSA_08438</name>
</gene>
<dbReference type="InterPro" id="IPR039448">
    <property type="entry name" value="Beta_helix"/>
</dbReference>
<keyword evidence="2" id="KW-0812">Transmembrane</keyword>
<keyword evidence="5" id="KW-1185">Reference proteome</keyword>
<dbReference type="Gene3D" id="2.160.20.20">
    <property type="match status" value="1"/>
</dbReference>
<feature type="transmembrane region" description="Helical" evidence="2">
    <location>
        <begin position="911"/>
        <end position="933"/>
    </location>
</feature>
<proteinExistence type="predicted"/>
<keyword evidence="2" id="KW-0472">Membrane</keyword>
<dbReference type="InterPro" id="IPR012332">
    <property type="entry name" value="Autotransporter_pectin_lyase_C"/>
</dbReference>
<evidence type="ECO:0000313" key="4">
    <source>
        <dbReference type="EMBL" id="KRX10035.1"/>
    </source>
</evidence>
<sequence length="1877" mass="215904">MTMEYCNFNGNQGNEGAAISINDSENIVIQNSKFQNQTSQGNGGAIYAKNVNGTNSLINITFFGNLAQNSGLGGCFYYFNAENLLLENILGQYNEADADGSCGYISKNSNYLLLKNITNEFNHATYQGGYYFYNIINAEIQNCKFINNTVGEDAPGFKIEIGQNVIINNTIVSNNQGVDWGGGMITKFVNKLFIYNTLIKENQSTNKGGGYYMYGEAQDVYIKNLTIKDNYAPNFAGGFYAEYQSNFFIEDLIIENNESGNGGGIYFESMNSVTFINTRIFNNIANQQGGGIYINTGKDIKFQNVNISENNASEGGAIKLQKLEDLKLISSKINKNLAFSIGGAVSITTSKNLEFDSSEFNQNKAQYDGIAFNIDNSQYILFNNSQILNSKNVDIGAAINSMDDTNIQIINTVIQDTNQGAIKGLRSEYMYILNSQIQNNIGGLKGGGLYLIQSNNFFCKNVNIQNNKVVQNGGGIYFEKSRNLTVQYSYIKNNQAINGNGGGFNFDISDDIYIQYSQISENYAKNYGGGIYSQNLITENFNIYKTNINYNEAVYGGGFYSDSSDFIELKNSDIKNNLSYFFGGGIFFKNANQFQANQCIFQNNSAISEFQSNESKEEFGQIYSKGGGIYLQNVETVIIKNSQFLVQYADKYGGALYIQNSDDIKIQNSQFNKNNVIFKEGMSQFQKLGDHFLSNGGAIYITNKKSNTKILIKENQFTKNQASSGGAILIDHGAKYDIDLQVKDLRFEKNIADLGPSIRLLIGERYKEIVKNFENIKNIDNVSELNQNQDYQFEYFQNEQRLSQNDYSFKLCQVNFYLPEGGKTKCENCYENGVCEGGYSSIYPKQKYWRDLNSESEEIKYYHCSKFPDRCLGNDTCLTAYTGVLCESCDIIQDFRKNYQGCSKCYSNFQVVIFTILVYSFTIFLVAFTVFGIKYRVNNLLIEKFLKGLSYPAKIVNQRNTVIKIMVMHFQILLLIDSLNIDFPVFISIGTTSVGSPTSSLSRVIACLFKKTLAVLISNVVDKESSLGDQLVQGVLLIYAILLIFNKPYKIQAHNQLSILSISVLILSINLSQNVNDSSDIFKSFLWVIIIFMHVVLFYYVGVLLYQESKFIIRQKILYYFSKNQCAKYFEKQINLEKQAKNRWVQLQEAFKLIRQQNKNKKINKLEAILKKSYDSCIFNSSLIKRRETRAKEQSLCPIIKQGQNNKIPNRSNEFSQSNLKPCDVLFYNQLQSTDTLKIRQNSMALLNTKKSGTLRGSIEQYKKFSEKILNKYDQNDKDGFEKENEMIYEKIEFNNENTNQDQGKAFQNEEEVEIKDNKNIQQQNDKQQIQIPQFENQFTLQNNDEVDLGEENIVNDSENYYEIQNASEHSVNIYSQNQSRLANKEEKSIGFKFISELSQLDLQQQIQLQSKKQSQINDQFIRTHSKNYKPKIINNIKNVDDIDLDQYEEKDFSFQKDEDPCDDKSCGYLQNQQQKKIKKQKKDQILNEKNNKYHNLSQQIETQTDQNLNIFQYNNSFLQNDSKIRQIFTEYIQDNNIDMIKNNDTNYISFNSQYLQDLQQKNKNFNNNMNNNLYVQTNQEQQNNNQILNLNQISSRQKYQQQDSEQIQKSATFRSISDMHQNSSNTYRSNSLNNDNSALNTKQERKFSQNDFFQGSQNCSKNKNYMFISQQEEQDIQQKLSDNKQILSNILCISDKSQQQNMENDVTNVNNKHIKFLSQFSNYKQEEPSKMGFNNLQQNNESQCLQRQDQKSVIGLNSQNESYAQKYQQKIKRDKKSKENIKPYQNNNNISLFQNQIDKITDLSKIKLKQLQKKNMQTLESENLKSQIKEKGNNCEFSFKNSKYENKIDKIQKQDLKQFMNNNKKENQFKTNIRLI</sequence>
<feature type="transmembrane region" description="Helical" evidence="2">
    <location>
        <begin position="1085"/>
        <end position="1106"/>
    </location>
</feature>
<keyword evidence="2" id="KW-1133">Transmembrane helix</keyword>
<keyword evidence="4" id="KW-0456">Lyase</keyword>
<dbReference type="InterPro" id="IPR012334">
    <property type="entry name" value="Pectin_lyas_fold"/>
</dbReference>
<dbReference type="EMBL" id="LDAU01000040">
    <property type="protein sequence ID" value="KRX10035.1"/>
    <property type="molecule type" value="Genomic_DNA"/>
</dbReference>
<dbReference type="SUPFAM" id="SSF51126">
    <property type="entry name" value="Pectin lyase-like"/>
    <property type="match status" value="3"/>
</dbReference>
<dbReference type="Proteomes" id="UP000054937">
    <property type="component" value="Unassembled WGS sequence"/>
</dbReference>
<dbReference type="SMART" id="SM00710">
    <property type="entry name" value="PbH1"/>
    <property type="match status" value="15"/>
</dbReference>
<comment type="caution">
    <text evidence="4">The sequence shown here is derived from an EMBL/GenBank/DDBJ whole genome shotgun (WGS) entry which is preliminary data.</text>
</comment>
<evidence type="ECO:0000256" key="2">
    <source>
        <dbReference type="SAM" id="Phobius"/>
    </source>
</evidence>
<accession>A0A0V0R6D2</accession>
<reference evidence="4 5" key="1">
    <citation type="journal article" date="2015" name="Sci. Rep.">
        <title>Genome of the facultative scuticociliatosis pathogen Pseudocohnilembus persalinus provides insight into its virulence through horizontal gene transfer.</title>
        <authorList>
            <person name="Xiong J."/>
            <person name="Wang G."/>
            <person name="Cheng J."/>
            <person name="Tian M."/>
            <person name="Pan X."/>
            <person name="Warren A."/>
            <person name="Jiang C."/>
            <person name="Yuan D."/>
            <person name="Miao W."/>
        </authorList>
    </citation>
    <scope>NUCLEOTIDE SEQUENCE [LARGE SCALE GENOMIC DNA]</scope>
    <source>
        <strain evidence="4">36N120E</strain>
    </source>
</reference>
<evidence type="ECO:0000256" key="1">
    <source>
        <dbReference type="SAM" id="Coils"/>
    </source>
</evidence>
<dbReference type="InterPro" id="IPR011050">
    <property type="entry name" value="Pectin_lyase_fold/virulence"/>
</dbReference>
<evidence type="ECO:0000259" key="3">
    <source>
        <dbReference type="Pfam" id="PF13229"/>
    </source>
</evidence>
<dbReference type="PANTHER" id="PTHR11319">
    <property type="entry name" value="G PROTEIN-COUPLED RECEPTOR-RELATED"/>
    <property type="match status" value="1"/>
</dbReference>
<feature type="coiled-coil region" evidence="1">
    <location>
        <begin position="1480"/>
        <end position="1507"/>
    </location>
</feature>
<organism evidence="4 5">
    <name type="scientific">Pseudocohnilembus persalinus</name>
    <name type="common">Ciliate</name>
    <dbReference type="NCBI Taxonomy" id="266149"/>
    <lineage>
        <taxon>Eukaryota</taxon>
        <taxon>Sar</taxon>
        <taxon>Alveolata</taxon>
        <taxon>Ciliophora</taxon>
        <taxon>Intramacronucleata</taxon>
        <taxon>Oligohymenophorea</taxon>
        <taxon>Scuticociliatia</taxon>
        <taxon>Philasterida</taxon>
        <taxon>Pseudocohnilembidae</taxon>
        <taxon>Pseudocohnilembus</taxon>
    </lineage>
</organism>
<keyword evidence="1" id="KW-0175">Coiled coil</keyword>
<dbReference type="Pfam" id="PF13229">
    <property type="entry name" value="Beta_helix"/>
    <property type="match status" value="1"/>
</dbReference>